<name>A0AAV3Q7H9_LITER</name>
<reference evidence="1 2" key="1">
    <citation type="submission" date="2024-01" db="EMBL/GenBank/DDBJ databases">
        <title>The complete chloroplast genome sequence of Lithospermum erythrorhizon: insights into the phylogenetic relationship among Boraginaceae species and the maternal lineages of purple gromwells.</title>
        <authorList>
            <person name="Okada T."/>
            <person name="Watanabe K."/>
        </authorList>
    </citation>
    <scope>NUCLEOTIDE SEQUENCE [LARGE SCALE GENOMIC DNA]</scope>
</reference>
<gene>
    <name evidence="1" type="ORF">LIER_38811</name>
</gene>
<accession>A0AAV3Q7H9</accession>
<dbReference type="AlphaFoldDB" id="A0AAV3Q7H9"/>
<dbReference type="EMBL" id="BAABME010020048">
    <property type="protein sequence ID" value="GAA0159178.1"/>
    <property type="molecule type" value="Genomic_DNA"/>
</dbReference>
<proteinExistence type="predicted"/>
<keyword evidence="2" id="KW-1185">Reference proteome</keyword>
<protein>
    <submittedName>
        <fullName evidence="1">Uncharacterized protein</fullName>
    </submittedName>
</protein>
<sequence length="120" mass="14061">MEGDRNRRFFHAMAMVRRRRNLLLGLNDSDRIWHEGGEEVERIVLDYVEGIFQANDACRPESVTPMVDRRVTNEVNSQLTRVITSEEVKRTVFDMPIDKSPGPDGMTIHFFSVFLAYYFF</sequence>
<dbReference type="Proteomes" id="UP001454036">
    <property type="component" value="Unassembled WGS sequence"/>
</dbReference>
<organism evidence="1 2">
    <name type="scientific">Lithospermum erythrorhizon</name>
    <name type="common">Purple gromwell</name>
    <name type="synonym">Lithospermum officinale var. erythrorhizon</name>
    <dbReference type="NCBI Taxonomy" id="34254"/>
    <lineage>
        <taxon>Eukaryota</taxon>
        <taxon>Viridiplantae</taxon>
        <taxon>Streptophyta</taxon>
        <taxon>Embryophyta</taxon>
        <taxon>Tracheophyta</taxon>
        <taxon>Spermatophyta</taxon>
        <taxon>Magnoliopsida</taxon>
        <taxon>eudicotyledons</taxon>
        <taxon>Gunneridae</taxon>
        <taxon>Pentapetalae</taxon>
        <taxon>asterids</taxon>
        <taxon>lamiids</taxon>
        <taxon>Boraginales</taxon>
        <taxon>Boraginaceae</taxon>
        <taxon>Boraginoideae</taxon>
        <taxon>Lithospermeae</taxon>
        <taxon>Lithospermum</taxon>
    </lineage>
</organism>
<evidence type="ECO:0000313" key="1">
    <source>
        <dbReference type="EMBL" id="GAA0159178.1"/>
    </source>
</evidence>
<evidence type="ECO:0000313" key="2">
    <source>
        <dbReference type="Proteomes" id="UP001454036"/>
    </source>
</evidence>
<comment type="caution">
    <text evidence="1">The sequence shown here is derived from an EMBL/GenBank/DDBJ whole genome shotgun (WGS) entry which is preliminary data.</text>
</comment>